<proteinExistence type="inferred from homology"/>
<dbReference type="PANTHER" id="PTHR31451:SF59">
    <property type="entry name" value="MANNAN ENDO-1,4-BETA-MANNOSIDASE"/>
    <property type="match status" value="1"/>
</dbReference>
<keyword evidence="5" id="KW-0964">Secreted</keyword>
<comment type="caution">
    <text evidence="9">The sequence shown here is derived from an EMBL/GenBank/DDBJ whole genome shotgun (WGS) entry which is preliminary data.</text>
</comment>
<gene>
    <name evidence="9" type="ORF">C2S53_004776</name>
</gene>
<dbReference type="GO" id="GO:0016985">
    <property type="term" value="F:mannan endo-1,4-beta-mannosidase activity"/>
    <property type="evidence" value="ECO:0007669"/>
    <property type="project" value="UniProtKB-EC"/>
</dbReference>
<dbReference type="PANTHER" id="PTHR31451">
    <property type="match status" value="1"/>
</dbReference>
<dbReference type="Proteomes" id="UP001190926">
    <property type="component" value="Unassembled WGS sequence"/>
</dbReference>
<organism evidence="9 10">
    <name type="scientific">Perilla frutescens var. hirtella</name>
    <name type="common">Perilla citriodora</name>
    <name type="synonym">Perilla setoyensis</name>
    <dbReference type="NCBI Taxonomy" id="608512"/>
    <lineage>
        <taxon>Eukaryota</taxon>
        <taxon>Viridiplantae</taxon>
        <taxon>Streptophyta</taxon>
        <taxon>Embryophyta</taxon>
        <taxon>Tracheophyta</taxon>
        <taxon>Spermatophyta</taxon>
        <taxon>Magnoliopsida</taxon>
        <taxon>eudicotyledons</taxon>
        <taxon>Gunneridae</taxon>
        <taxon>Pentapetalae</taxon>
        <taxon>asterids</taxon>
        <taxon>lamiids</taxon>
        <taxon>Lamiales</taxon>
        <taxon>Lamiaceae</taxon>
        <taxon>Nepetoideae</taxon>
        <taxon>Elsholtzieae</taxon>
        <taxon>Perilla</taxon>
    </lineage>
</organism>
<evidence type="ECO:0000256" key="7">
    <source>
        <dbReference type="ARBA" id="ARBA00023295"/>
    </source>
</evidence>
<keyword evidence="7" id="KW-0326">Glycosidase</keyword>
<evidence type="ECO:0000313" key="10">
    <source>
        <dbReference type="Proteomes" id="UP001190926"/>
    </source>
</evidence>
<dbReference type="SUPFAM" id="SSF51445">
    <property type="entry name" value="(Trans)glycosidases"/>
    <property type="match status" value="1"/>
</dbReference>
<evidence type="ECO:0000256" key="3">
    <source>
        <dbReference type="ARBA" id="ARBA00005641"/>
    </source>
</evidence>
<evidence type="ECO:0000256" key="5">
    <source>
        <dbReference type="ARBA" id="ARBA00022525"/>
    </source>
</evidence>
<dbReference type="EMBL" id="SDAM02000053">
    <property type="protein sequence ID" value="KAH6833974.1"/>
    <property type="molecule type" value="Genomic_DNA"/>
</dbReference>
<evidence type="ECO:0000313" key="9">
    <source>
        <dbReference type="EMBL" id="KAH6833974.1"/>
    </source>
</evidence>
<name>A0AAD4JIL8_PERFH</name>
<dbReference type="InterPro" id="IPR001547">
    <property type="entry name" value="Glyco_hydro_5"/>
</dbReference>
<dbReference type="FunFam" id="3.20.20.80:FF:000012">
    <property type="entry name" value="Mannan endo-1,4-beta-mannosidase 6"/>
    <property type="match status" value="1"/>
</dbReference>
<feature type="domain" description="Glycoside hydrolase family 5" evidence="8">
    <location>
        <begin position="11"/>
        <end position="344"/>
    </location>
</feature>
<dbReference type="AlphaFoldDB" id="A0AAD4JIL8"/>
<comment type="similarity">
    <text evidence="3">Belongs to the glycosyl hydrolase 5 (cellulase A) family.</text>
</comment>
<comment type="catalytic activity">
    <reaction evidence="1">
        <text>Random hydrolysis of (1-&gt;4)-beta-D-mannosidic linkages in mannans, galactomannans and glucomannans.</text>
        <dbReference type="EC" id="3.2.1.78"/>
    </reaction>
</comment>
<dbReference type="InterPro" id="IPR017853">
    <property type="entry name" value="GH"/>
</dbReference>
<evidence type="ECO:0000256" key="4">
    <source>
        <dbReference type="ARBA" id="ARBA00012706"/>
    </source>
</evidence>
<dbReference type="Pfam" id="PF26410">
    <property type="entry name" value="GH5_mannosidase"/>
    <property type="match status" value="1"/>
</dbReference>
<evidence type="ECO:0000256" key="1">
    <source>
        <dbReference type="ARBA" id="ARBA00001678"/>
    </source>
</evidence>
<dbReference type="EC" id="3.2.1.78" evidence="4"/>
<evidence type="ECO:0000259" key="8">
    <source>
        <dbReference type="Pfam" id="PF26410"/>
    </source>
</evidence>
<dbReference type="GO" id="GO:0005576">
    <property type="term" value="C:extracellular region"/>
    <property type="evidence" value="ECO:0007669"/>
    <property type="project" value="UniProtKB-SubCell"/>
</dbReference>
<evidence type="ECO:0000256" key="6">
    <source>
        <dbReference type="ARBA" id="ARBA00022801"/>
    </source>
</evidence>
<protein>
    <recommendedName>
        <fullName evidence="4">mannan endo-1,4-beta-mannosidase</fullName>
        <ecNumber evidence="4">3.2.1.78</ecNumber>
    </recommendedName>
</protein>
<evidence type="ECO:0000256" key="2">
    <source>
        <dbReference type="ARBA" id="ARBA00004613"/>
    </source>
</evidence>
<dbReference type="GO" id="GO:0000272">
    <property type="term" value="P:polysaccharide catabolic process"/>
    <property type="evidence" value="ECO:0007669"/>
    <property type="project" value="InterPro"/>
</dbReference>
<sequence length="353" mass="39993">MFLLLFVCKGDFVRTGGGSNFVVGGSPFLFNGFNAYWMMNVASDPDDRRKVSDVFRQASAAGLTVCRTWAFSDGGGDRALQTSPGVYDERVFQGLDFVISEATKYGIRVILSLVNNYNDYGGKSQYVQWAKSAGSQLVNGDDDFYTHPLIKDYYKNHIRKVVTRINSITRVAYRDEPTIMAWELMNEPRCQADYSGKTLNGWVQEMASFLKSIDNKHMVEIGMEGFYGDTMPERKQVNPGYQVGTDFISNNLVREIDFATIHAYPDIWLSGKSEDEQMGFMERWMWNHLEDARSILKKPLVIAEFGKSSKDLGFTLNERDLYIGNVYSDINRFARSGGDPFNGSDLVQAITRH</sequence>
<reference evidence="9 10" key="1">
    <citation type="journal article" date="2021" name="Nat. Commun.">
        <title>Incipient diploidization of the medicinal plant Perilla within 10,000 years.</title>
        <authorList>
            <person name="Zhang Y."/>
            <person name="Shen Q."/>
            <person name="Leng L."/>
            <person name="Zhang D."/>
            <person name="Chen S."/>
            <person name="Shi Y."/>
            <person name="Ning Z."/>
            <person name="Chen S."/>
        </authorList>
    </citation>
    <scope>NUCLEOTIDE SEQUENCE [LARGE SCALE GENOMIC DNA]</scope>
    <source>
        <strain evidence="10">cv. PC099</strain>
    </source>
</reference>
<keyword evidence="10" id="KW-1185">Reference proteome</keyword>
<dbReference type="Gene3D" id="3.20.20.80">
    <property type="entry name" value="Glycosidases"/>
    <property type="match status" value="1"/>
</dbReference>
<accession>A0AAD4JIL8</accession>
<dbReference type="InterPro" id="IPR045053">
    <property type="entry name" value="MAN-like"/>
</dbReference>
<comment type="subcellular location">
    <subcellularLocation>
        <location evidence="2">Secreted</location>
    </subcellularLocation>
</comment>
<keyword evidence="6 9" id="KW-0378">Hydrolase</keyword>